<feature type="region of interest" description="Disordered" evidence="1">
    <location>
        <begin position="607"/>
        <end position="627"/>
    </location>
</feature>
<organism evidence="3">
    <name type="scientific">Chrysotila carterae</name>
    <name type="common">Marine alga</name>
    <name type="synonym">Syracosphaera carterae</name>
    <dbReference type="NCBI Taxonomy" id="13221"/>
    <lineage>
        <taxon>Eukaryota</taxon>
        <taxon>Haptista</taxon>
        <taxon>Haptophyta</taxon>
        <taxon>Prymnesiophyceae</taxon>
        <taxon>Isochrysidales</taxon>
        <taxon>Isochrysidaceae</taxon>
        <taxon>Chrysotila</taxon>
    </lineage>
</organism>
<dbReference type="InterPro" id="IPR026704">
    <property type="entry name" value="KATNIP"/>
</dbReference>
<feature type="domain" description="KATNIP" evidence="2">
    <location>
        <begin position="393"/>
        <end position="539"/>
    </location>
</feature>
<gene>
    <name evidence="3" type="ORF">PCAR00345_LOCUS35591</name>
</gene>
<accession>A0A7S4F9V3</accession>
<feature type="compositionally biased region" description="Polar residues" evidence="1">
    <location>
        <begin position="42"/>
        <end position="53"/>
    </location>
</feature>
<proteinExistence type="predicted"/>
<dbReference type="AlphaFoldDB" id="A0A7S4F9V3"/>
<dbReference type="InterPro" id="IPR027859">
    <property type="entry name" value="KATNIP_dom"/>
</dbReference>
<evidence type="ECO:0000313" key="3">
    <source>
        <dbReference type="EMBL" id="CAE0782888.1"/>
    </source>
</evidence>
<sequence length="627" mass="67306">MSWAPPPRQSTPQRTPMQTPRQPSQSHTGSRRNLAAGGVQDSLETFKQCSLSPATGRAPGALAPSVGSPSLHRSYPGSSHASQKYLGPAAAPACEWAGVAPLSARNRDWRAPPPASLGSLAPPTVTNSTASFSTDPSSCPFSANEPEGILVSLPSGQRFQLDIFTTWGDPYYVGLAALEFFDGNGAPVQFTSAAAQISAEPADINVLPEYSRDPRVVSNLLDGTLATCDDQHLWLAPYTAGQRNVVFVDFDEPTTLSMVRIWNYNKSRIHSFRGARHVEIRMDQTVAFRGEINKAPGNVADAESAAEVVLFTLDDATLARIEQHDAARSNVQAEQMDVLTARPSTANKEGEENALRPSAMQVPMEVRSMRARPTTAALEPVGEAGAFTPTLAPVQDYETALHPKGRVLTLSLTSTWGDLHYIGLNGLELLDPSGTRIGSLARSHVAATPFSVASLPSMQGDPRTPDKLVDGVNATLDDRHMWLTPHNPGATATVSITFPAPITIGVIRLWNYSKTPTRGVKNFALLLDGALIFQGVMRAAPPREQLVSAMGDRPADFVQSVIFTDNQAIIDAEAEHIYNQEELDDEMVIMDNGTVLAGKRANMESARPVTAAQGLGPSRSAKALPRR</sequence>
<evidence type="ECO:0000256" key="1">
    <source>
        <dbReference type="SAM" id="MobiDB-lite"/>
    </source>
</evidence>
<dbReference type="Pfam" id="PF14652">
    <property type="entry name" value="DUF4457"/>
    <property type="match status" value="2"/>
</dbReference>
<name>A0A7S4F9V3_CHRCT</name>
<dbReference type="EMBL" id="HBIZ01055914">
    <property type="protein sequence ID" value="CAE0782888.1"/>
    <property type="molecule type" value="Transcribed_RNA"/>
</dbReference>
<feature type="compositionally biased region" description="Low complexity" evidence="1">
    <location>
        <begin position="10"/>
        <end position="26"/>
    </location>
</feature>
<feature type="region of interest" description="Disordered" evidence="1">
    <location>
        <begin position="1"/>
        <end position="84"/>
    </location>
</feature>
<feature type="region of interest" description="Disordered" evidence="1">
    <location>
        <begin position="110"/>
        <end position="140"/>
    </location>
</feature>
<feature type="compositionally biased region" description="Polar residues" evidence="1">
    <location>
        <begin position="124"/>
        <end position="140"/>
    </location>
</feature>
<protein>
    <recommendedName>
        <fullName evidence="2">KATNIP domain-containing protein</fullName>
    </recommendedName>
</protein>
<dbReference type="PANTHER" id="PTHR21534">
    <property type="entry name" value="KATANIN-INTERACTING PROTEIN"/>
    <property type="match status" value="1"/>
</dbReference>
<evidence type="ECO:0000259" key="2">
    <source>
        <dbReference type="Pfam" id="PF14652"/>
    </source>
</evidence>
<feature type="domain" description="KATNIP" evidence="2">
    <location>
        <begin position="150"/>
        <end position="294"/>
    </location>
</feature>
<dbReference type="PANTHER" id="PTHR21534:SF0">
    <property type="entry name" value="KATANIN-INTERACTING PROTEIN"/>
    <property type="match status" value="1"/>
</dbReference>
<reference evidence="3" key="1">
    <citation type="submission" date="2021-01" db="EMBL/GenBank/DDBJ databases">
        <authorList>
            <person name="Corre E."/>
            <person name="Pelletier E."/>
            <person name="Niang G."/>
            <person name="Scheremetjew M."/>
            <person name="Finn R."/>
            <person name="Kale V."/>
            <person name="Holt S."/>
            <person name="Cochrane G."/>
            <person name="Meng A."/>
            <person name="Brown T."/>
            <person name="Cohen L."/>
        </authorList>
    </citation>
    <scope>NUCLEOTIDE SEQUENCE</scope>
    <source>
        <strain evidence="3">CCMP645</strain>
    </source>
</reference>